<dbReference type="Proteomes" id="UP000597762">
    <property type="component" value="Unassembled WGS sequence"/>
</dbReference>
<comment type="caution">
    <text evidence="2">The sequence shown here is derived from an EMBL/GenBank/DDBJ whole genome shotgun (WGS) entry which is preliminary data.</text>
</comment>
<proteinExistence type="predicted"/>
<accession>A0A812EIQ8</accession>
<organism evidence="2 3">
    <name type="scientific">Acanthosepion pharaonis</name>
    <name type="common">Pharaoh cuttlefish</name>
    <name type="synonym">Sepia pharaonis</name>
    <dbReference type="NCBI Taxonomy" id="158019"/>
    <lineage>
        <taxon>Eukaryota</taxon>
        <taxon>Metazoa</taxon>
        <taxon>Spiralia</taxon>
        <taxon>Lophotrochozoa</taxon>
        <taxon>Mollusca</taxon>
        <taxon>Cephalopoda</taxon>
        <taxon>Coleoidea</taxon>
        <taxon>Decapodiformes</taxon>
        <taxon>Sepiida</taxon>
        <taxon>Sepiina</taxon>
        <taxon>Sepiidae</taxon>
        <taxon>Acanthosepion</taxon>
    </lineage>
</organism>
<evidence type="ECO:0000256" key="1">
    <source>
        <dbReference type="SAM" id="SignalP"/>
    </source>
</evidence>
<evidence type="ECO:0008006" key="4">
    <source>
        <dbReference type="Google" id="ProtNLM"/>
    </source>
</evidence>
<keyword evidence="3" id="KW-1185">Reference proteome</keyword>
<name>A0A812EIQ8_ACAPH</name>
<evidence type="ECO:0000313" key="3">
    <source>
        <dbReference type="Proteomes" id="UP000597762"/>
    </source>
</evidence>
<sequence>MRSQIPSSNHALLSLFAFWNSFLHQATGVSQIPSSNQALLFVVLPFELFSLHQSQYESLKFRHLITLYFRCCLWNSFSLHQSHYESQILSSNPLPPLVCLPFELYFLHFESLDSIKAIMTLFPPQIPSSNHALLSLVPLVAFQNSRFHHLITLCFSLVPFELFPSSKAIMSLLKFRHLITLYFRWLLELFSLHQPL</sequence>
<dbReference type="EMBL" id="CAHIKZ030005370">
    <property type="protein sequence ID" value="CAE1323398.1"/>
    <property type="molecule type" value="Genomic_DNA"/>
</dbReference>
<keyword evidence="1" id="KW-0732">Signal</keyword>
<protein>
    <recommendedName>
        <fullName evidence="4">Maturase K</fullName>
    </recommendedName>
</protein>
<gene>
    <name evidence="2" type="ORF">SPHA_73276</name>
</gene>
<feature type="chain" id="PRO_5032865366" description="Maturase K" evidence="1">
    <location>
        <begin position="29"/>
        <end position="196"/>
    </location>
</feature>
<feature type="signal peptide" evidence="1">
    <location>
        <begin position="1"/>
        <end position="28"/>
    </location>
</feature>
<reference evidence="2" key="1">
    <citation type="submission" date="2021-01" db="EMBL/GenBank/DDBJ databases">
        <authorList>
            <person name="Li R."/>
            <person name="Bekaert M."/>
        </authorList>
    </citation>
    <scope>NUCLEOTIDE SEQUENCE</scope>
    <source>
        <strain evidence="2">Farmed</strain>
    </source>
</reference>
<evidence type="ECO:0000313" key="2">
    <source>
        <dbReference type="EMBL" id="CAE1323398.1"/>
    </source>
</evidence>
<dbReference type="AlphaFoldDB" id="A0A812EIQ8"/>